<dbReference type="OrthoDB" id="19013at2157"/>
<organism evidence="3 4">
    <name type="scientific">Infirmifilum uzonense</name>
    <dbReference type="NCBI Taxonomy" id="1550241"/>
    <lineage>
        <taxon>Archaea</taxon>
        <taxon>Thermoproteota</taxon>
        <taxon>Thermoprotei</taxon>
        <taxon>Thermofilales</taxon>
        <taxon>Thermofilaceae</taxon>
        <taxon>Infirmifilum</taxon>
    </lineage>
</organism>
<dbReference type="PATRIC" id="fig|1550241.5.peg.1734"/>
<dbReference type="CDD" id="cd01398">
    <property type="entry name" value="RPI_A"/>
    <property type="match status" value="1"/>
</dbReference>
<dbReference type="SUPFAM" id="SSF75445">
    <property type="entry name" value="D-ribose-5-phosphate isomerase (RpiA), lid domain"/>
    <property type="match status" value="1"/>
</dbReference>
<dbReference type="InterPro" id="IPR004788">
    <property type="entry name" value="Ribose5P_isomerase_type_A"/>
</dbReference>
<reference evidence="3 4" key="1">
    <citation type="journal article" date="2015" name="Stand. Genomic Sci.">
        <title>Complete genome sequence of and proposal of Thermofilum uzonense sp. nov. a novel hyperthermophilic crenarchaeon and emended description of the genus Thermofilum.</title>
        <authorList>
            <person name="Toshchakov S.V."/>
            <person name="Korzhenkov A.A."/>
            <person name="Samarov N.I."/>
            <person name="Mazunin I.O."/>
            <person name="Mozhey O.I."/>
            <person name="Shmyr I.S."/>
            <person name="Derbikova K.S."/>
            <person name="Taranov E.A."/>
            <person name="Dominova I.N."/>
            <person name="Bonch-Osmolovskaya E.A."/>
            <person name="Patrushev M.V."/>
            <person name="Podosokorskaya O.A."/>
            <person name="Kublanov I.V."/>
        </authorList>
    </citation>
    <scope>NUCLEOTIDE SEQUENCE [LARGE SCALE GENOMIC DNA]</scope>
    <source>
        <strain evidence="3 4">1807-2</strain>
    </source>
</reference>
<protein>
    <recommendedName>
        <fullName evidence="2">Ribose 5-phosphate isomerase A</fullName>
        <ecNumber evidence="2">5.3.1.6</ecNumber>
    </recommendedName>
</protein>
<dbReference type="AlphaFoldDB" id="A0A0F7FIY1"/>
<dbReference type="SUPFAM" id="SSF100950">
    <property type="entry name" value="NagB/RpiA/CoA transferase-like"/>
    <property type="match status" value="1"/>
</dbReference>
<dbReference type="KEGG" id="thf:MA03_08365"/>
<dbReference type="InterPro" id="IPR037171">
    <property type="entry name" value="NagB/RpiA_transferase-like"/>
</dbReference>
<dbReference type="PANTHER" id="PTHR11934:SF0">
    <property type="entry name" value="RIBOSE-5-PHOSPHATE ISOMERASE"/>
    <property type="match status" value="1"/>
</dbReference>
<dbReference type="GO" id="GO:0005829">
    <property type="term" value="C:cytosol"/>
    <property type="evidence" value="ECO:0007669"/>
    <property type="project" value="TreeGrafter"/>
</dbReference>
<dbReference type="Pfam" id="PF06026">
    <property type="entry name" value="Rib_5-P_isom_A"/>
    <property type="match status" value="1"/>
</dbReference>
<dbReference type="GeneID" id="25402238"/>
<accession>A0A0F7FIY1</accession>
<dbReference type="Gene3D" id="3.30.70.260">
    <property type="match status" value="1"/>
</dbReference>
<dbReference type="Proteomes" id="UP000067434">
    <property type="component" value="Chromosome"/>
</dbReference>
<name>A0A0F7FIY1_9CREN</name>
<dbReference type="RefSeq" id="WP_052884804.1">
    <property type="nucleotide sequence ID" value="NZ_CP009961.1"/>
</dbReference>
<dbReference type="EMBL" id="CP009961">
    <property type="protein sequence ID" value="AKG39235.1"/>
    <property type="molecule type" value="Genomic_DNA"/>
</dbReference>
<evidence type="ECO:0000313" key="4">
    <source>
        <dbReference type="Proteomes" id="UP000067434"/>
    </source>
</evidence>
<dbReference type="HOGENOM" id="CLU_056590_1_1_2"/>
<dbReference type="GO" id="GO:0009052">
    <property type="term" value="P:pentose-phosphate shunt, non-oxidative branch"/>
    <property type="evidence" value="ECO:0007669"/>
    <property type="project" value="InterPro"/>
</dbReference>
<dbReference type="GO" id="GO:0006014">
    <property type="term" value="P:D-ribose metabolic process"/>
    <property type="evidence" value="ECO:0007669"/>
    <property type="project" value="TreeGrafter"/>
</dbReference>
<dbReference type="PANTHER" id="PTHR11934">
    <property type="entry name" value="RIBOSE-5-PHOSPHATE ISOMERASE"/>
    <property type="match status" value="1"/>
</dbReference>
<dbReference type="EC" id="5.3.1.6" evidence="2"/>
<evidence type="ECO:0000256" key="2">
    <source>
        <dbReference type="NCBIfam" id="TIGR00021"/>
    </source>
</evidence>
<dbReference type="GO" id="GO:0004751">
    <property type="term" value="F:ribose-5-phosphate isomerase activity"/>
    <property type="evidence" value="ECO:0007669"/>
    <property type="project" value="UniProtKB-UniRule"/>
</dbReference>
<keyword evidence="4" id="KW-1185">Reference proteome</keyword>
<sequence length="236" mass="25962">MGTQTVEADVAEARLRAVEEALKLVKDGMLIGLGSGTTLRLFIEKLAEKVRRERLEIYFVATSYDTSLTASKLGLTERPLLDESPEIAFDGADYVFPDKWVVKGLGGALFREKIVDYFSREYIIIADWKKLRERPTGIPIPVEAHPFAAQKVVSALKSMPGVIQASIRISGSGKLGPIITDNGNFIIDAVFREVENPETLEKELMTIPGVVSNGVFALKRPSKVLIGYPEKVSVIV</sequence>
<evidence type="ECO:0000256" key="1">
    <source>
        <dbReference type="ARBA" id="ARBA00023235"/>
    </source>
</evidence>
<dbReference type="Gene3D" id="3.40.50.1360">
    <property type="match status" value="1"/>
</dbReference>
<proteinExistence type="predicted"/>
<evidence type="ECO:0000313" key="3">
    <source>
        <dbReference type="EMBL" id="AKG39235.1"/>
    </source>
</evidence>
<dbReference type="STRING" id="1550241.MA03_08365"/>
<keyword evidence="1" id="KW-0413">Isomerase</keyword>
<gene>
    <name evidence="3" type="ORF">MA03_08365</name>
</gene>
<dbReference type="NCBIfam" id="TIGR00021">
    <property type="entry name" value="rpiA"/>
    <property type="match status" value="1"/>
</dbReference>